<evidence type="ECO:0000256" key="5">
    <source>
        <dbReference type="ARBA" id="ARBA00022960"/>
    </source>
</evidence>
<feature type="region of interest" description="Disordered" evidence="11">
    <location>
        <begin position="237"/>
        <end position="274"/>
    </location>
</feature>
<dbReference type="GO" id="GO:0009252">
    <property type="term" value="P:peptidoglycan biosynthetic process"/>
    <property type="evidence" value="ECO:0007669"/>
    <property type="project" value="UniProtKB-KW"/>
</dbReference>
<keyword evidence="2" id="KW-1003">Cell membrane</keyword>
<protein>
    <recommendedName>
        <fullName evidence="9">peptidoglycan glycosyltransferase</fullName>
        <ecNumber evidence="9">2.4.99.28</ecNumber>
    </recommendedName>
</protein>
<dbReference type="Pfam" id="PF00905">
    <property type="entry name" value="Transpeptidase"/>
    <property type="match status" value="1"/>
</dbReference>
<keyword evidence="14" id="KW-1185">Reference proteome</keyword>
<gene>
    <name evidence="13" type="ORF">FXF47_01470</name>
</gene>
<accession>A0A5D0MJ29</accession>
<evidence type="ECO:0000256" key="2">
    <source>
        <dbReference type="ARBA" id="ARBA00022475"/>
    </source>
</evidence>
<evidence type="ECO:0000256" key="11">
    <source>
        <dbReference type="SAM" id="MobiDB-lite"/>
    </source>
</evidence>
<feature type="non-terminal residue" evidence="13">
    <location>
        <position position="1"/>
    </location>
</feature>
<dbReference type="GO" id="GO:0016020">
    <property type="term" value="C:membrane"/>
    <property type="evidence" value="ECO:0007669"/>
    <property type="project" value="UniProtKB-SubCell"/>
</dbReference>
<keyword evidence="7" id="KW-0472">Membrane</keyword>
<feature type="region of interest" description="Disordered" evidence="11">
    <location>
        <begin position="305"/>
        <end position="333"/>
    </location>
</feature>
<reference evidence="13" key="1">
    <citation type="submission" date="2019-08" db="EMBL/GenBank/DDBJ databases">
        <title>Genomic characterization of a novel candidate phylum (ARYD3) from a high temperature, high salinity tertiary oil reservoir in north central Oklahoma, USA.</title>
        <authorList>
            <person name="Youssef N.H."/>
            <person name="Yadav A."/>
            <person name="Elshahed M.S."/>
        </authorList>
    </citation>
    <scope>NUCLEOTIDE SEQUENCE [LARGE SCALE GENOMIC DNA]</scope>
    <source>
        <strain evidence="13">ARYD3</strain>
    </source>
</reference>
<dbReference type="SUPFAM" id="SSF56601">
    <property type="entry name" value="beta-lactamase/transpeptidase-like"/>
    <property type="match status" value="1"/>
</dbReference>
<dbReference type="GO" id="GO:0008360">
    <property type="term" value="P:regulation of cell shape"/>
    <property type="evidence" value="ECO:0007669"/>
    <property type="project" value="UniProtKB-KW"/>
</dbReference>
<feature type="compositionally biased region" description="Basic and acidic residues" evidence="11">
    <location>
        <begin position="305"/>
        <end position="315"/>
    </location>
</feature>
<dbReference type="InterPro" id="IPR012338">
    <property type="entry name" value="Beta-lactam/transpept-like"/>
</dbReference>
<evidence type="ECO:0000256" key="10">
    <source>
        <dbReference type="ARBA" id="ARBA00049902"/>
    </source>
</evidence>
<dbReference type="PANTHER" id="PTHR32282">
    <property type="entry name" value="BINDING PROTEIN TRANSPEPTIDASE, PUTATIVE-RELATED"/>
    <property type="match status" value="1"/>
</dbReference>
<dbReference type="GO" id="GO:0008658">
    <property type="term" value="F:penicillin binding"/>
    <property type="evidence" value="ECO:0007669"/>
    <property type="project" value="InterPro"/>
</dbReference>
<dbReference type="PANTHER" id="PTHR32282:SF11">
    <property type="entry name" value="PENICILLIN-BINDING PROTEIN 1B"/>
    <property type="match status" value="1"/>
</dbReference>
<name>A0A5D0MJ29_9BACT</name>
<dbReference type="Proteomes" id="UP000324143">
    <property type="component" value="Unassembled WGS sequence"/>
</dbReference>
<evidence type="ECO:0000256" key="3">
    <source>
        <dbReference type="ARBA" id="ARBA00022676"/>
    </source>
</evidence>
<keyword evidence="8" id="KW-0961">Cell wall biogenesis/degradation</keyword>
<dbReference type="Gene3D" id="3.40.710.10">
    <property type="entry name" value="DD-peptidase/beta-lactamase superfamily"/>
    <property type="match status" value="1"/>
</dbReference>
<comment type="subcellular location">
    <subcellularLocation>
        <location evidence="1">Membrane</location>
    </subcellularLocation>
</comment>
<feature type="compositionally biased region" description="Basic and acidic residues" evidence="11">
    <location>
        <begin position="324"/>
        <end position="333"/>
    </location>
</feature>
<evidence type="ECO:0000256" key="4">
    <source>
        <dbReference type="ARBA" id="ARBA00022679"/>
    </source>
</evidence>
<keyword evidence="4" id="KW-0808">Transferase</keyword>
<comment type="caution">
    <text evidence="13">The sequence shown here is derived from an EMBL/GenBank/DDBJ whole genome shotgun (WGS) entry which is preliminary data.</text>
</comment>
<sequence>KEFQGEMTLRNGLAKSINIVSAKLMRDIGPQTAVEYLHKLGIESDVPAVPSLSVGICELSPIEVTRAYSTFANMGKRVNPIFIRKIYNREGDLIKEKKPESSRVLSEQTSYIMLQMMKDVYEPGGTAGFLRSSYDLKGIVAGKSGTTNESADLWLTAMTPDQVITSWMGFDYKTTLGEDEYGSKAHGKGFAYILNELWKKKLNKIKDKIYKNKNKEEIDLDDLNITRHDLKKRYIIEKDEKNENNPYDQNETAGNDGGNDENISSGKESKKKKETVLIDWERPPGLIRMLVNPWNGKIVDSTLDEKKEEEVIDEKLEAEEKEDSEDKRNKKDGVIMYFYKGTEPTHYVEDEKEKEEVDFSDF</sequence>
<evidence type="ECO:0000256" key="9">
    <source>
        <dbReference type="ARBA" id="ARBA00044770"/>
    </source>
</evidence>
<dbReference type="GO" id="GO:0008955">
    <property type="term" value="F:peptidoglycan glycosyltransferase activity"/>
    <property type="evidence" value="ECO:0007669"/>
    <property type="project" value="UniProtKB-EC"/>
</dbReference>
<evidence type="ECO:0000313" key="13">
    <source>
        <dbReference type="EMBL" id="TYB31935.1"/>
    </source>
</evidence>
<dbReference type="EMBL" id="VSIX01000016">
    <property type="protein sequence ID" value="TYB31935.1"/>
    <property type="molecule type" value="Genomic_DNA"/>
</dbReference>
<dbReference type="InterPro" id="IPR001460">
    <property type="entry name" value="PCN-bd_Tpept"/>
</dbReference>
<proteinExistence type="predicted"/>
<dbReference type="GO" id="GO:0071555">
    <property type="term" value="P:cell wall organization"/>
    <property type="evidence" value="ECO:0007669"/>
    <property type="project" value="UniProtKB-KW"/>
</dbReference>
<comment type="catalytic activity">
    <reaction evidence="10">
        <text>[GlcNAc-(1-&gt;4)-Mur2Ac(oyl-L-Ala-gamma-D-Glu-L-Lys-D-Ala-D-Ala)](n)-di-trans,octa-cis-undecaprenyl diphosphate + beta-D-GlcNAc-(1-&gt;4)-Mur2Ac(oyl-L-Ala-gamma-D-Glu-L-Lys-D-Ala-D-Ala)-di-trans,octa-cis-undecaprenyl diphosphate = [GlcNAc-(1-&gt;4)-Mur2Ac(oyl-L-Ala-gamma-D-Glu-L-Lys-D-Ala-D-Ala)](n+1)-di-trans,octa-cis-undecaprenyl diphosphate + di-trans,octa-cis-undecaprenyl diphosphate + H(+)</text>
        <dbReference type="Rhea" id="RHEA:23708"/>
        <dbReference type="Rhea" id="RHEA-COMP:9602"/>
        <dbReference type="Rhea" id="RHEA-COMP:9603"/>
        <dbReference type="ChEBI" id="CHEBI:15378"/>
        <dbReference type="ChEBI" id="CHEBI:58405"/>
        <dbReference type="ChEBI" id="CHEBI:60033"/>
        <dbReference type="ChEBI" id="CHEBI:78435"/>
        <dbReference type="EC" id="2.4.99.28"/>
    </reaction>
</comment>
<evidence type="ECO:0000256" key="1">
    <source>
        <dbReference type="ARBA" id="ARBA00004370"/>
    </source>
</evidence>
<organism evidence="13 14">
    <name type="scientific">Candidatus Mcinerneyibacterium aminivorans</name>
    <dbReference type="NCBI Taxonomy" id="2703815"/>
    <lineage>
        <taxon>Bacteria</taxon>
        <taxon>Candidatus Macinerneyibacteriota</taxon>
        <taxon>Candidatus Mcinerneyibacteria</taxon>
        <taxon>Candidatus Mcinerneyibacteriales</taxon>
        <taxon>Candidatus Mcinerneyibacteriaceae</taxon>
        <taxon>Candidatus Mcinerneyibacterium</taxon>
    </lineage>
</organism>
<feature type="domain" description="Penicillin-binding protein transpeptidase" evidence="12">
    <location>
        <begin position="4"/>
        <end position="173"/>
    </location>
</feature>
<dbReference type="GO" id="GO:0030288">
    <property type="term" value="C:outer membrane-bounded periplasmic space"/>
    <property type="evidence" value="ECO:0007669"/>
    <property type="project" value="TreeGrafter"/>
</dbReference>
<evidence type="ECO:0000256" key="8">
    <source>
        <dbReference type="ARBA" id="ARBA00023316"/>
    </source>
</evidence>
<evidence type="ECO:0000259" key="12">
    <source>
        <dbReference type="Pfam" id="PF00905"/>
    </source>
</evidence>
<feature type="compositionally biased region" description="Polar residues" evidence="11">
    <location>
        <begin position="244"/>
        <end position="253"/>
    </location>
</feature>
<dbReference type="EC" id="2.4.99.28" evidence="9"/>
<keyword evidence="6" id="KW-0573">Peptidoglycan synthesis</keyword>
<dbReference type="InterPro" id="IPR050396">
    <property type="entry name" value="Glycosyltr_51/Transpeptidase"/>
</dbReference>
<evidence type="ECO:0000256" key="6">
    <source>
        <dbReference type="ARBA" id="ARBA00022984"/>
    </source>
</evidence>
<keyword evidence="5" id="KW-0133">Cell shape</keyword>
<evidence type="ECO:0000313" key="14">
    <source>
        <dbReference type="Proteomes" id="UP000324143"/>
    </source>
</evidence>
<dbReference type="AlphaFoldDB" id="A0A5D0MJ29"/>
<evidence type="ECO:0000256" key="7">
    <source>
        <dbReference type="ARBA" id="ARBA00023136"/>
    </source>
</evidence>
<keyword evidence="3" id="KW-0328">Glycosyltransferase</keyword>